<name>A0A1V5ZI36_9BACT</name>
<reference evidence="2" key="1">
    <citation type="submission" date="2017-02" db="EMBL/GenBank/DDBJ databases">
        <title>Delving into the versatile metabolic prowess of the omnipresent phylum Bacteroidetes.</title>
        <authorList>
            <person name="Nobu M.K."/>
            <person name="Mei R."/>
            <person name="Narihiro T."/>
            <person name="Kuroda K."/>
            <person name="Liu W.-T."/>
        </authorList>
    </citation>
    <scope>NUCLEOTIDE SEQUENCE</scope>
    <source>
        <strain evidence="2">ADurb.Bin160</strain>
    </source>
</reference>
<organism evidence="2">
    <name type="scientific">candidate division CPR1 bacterium ADurb.Bin160</name>
    <dbReference type="NCBI Taxonomy" id="1852826"/>
    <lineage>
        <taxon>Bacteria</taxon>
        <taxon>candidate division CPR1</taxon>
    </lineage>
</organism>
<proteinExistence type="predicted"/>
<dbReference type="InterPro" id="IPR055259">
    <property type="entry name" value="YkvP/CgeB_Glyco_trans-like"/>
</dbReference>
<comment type="caution">
    <text evidence="2">The sequence shown here is derived from an EMBL/GenBank/DDBJ whole genome shotgun (WGS) entry which is preliminary data.</text>
</comment>
<evidence type="ECO:0000313" key="2">
    <source>
        <dbReference type="EMBL" id="OQB39840.1"/>
    </source>
</evidence>
<dbReference type="AlphaFoldDB" id="A0A1V5ZI36"/>
<evidence type="ECO:0000259" key="1">
    <source>
        <dbReference type="Pfam" id="PF13524"/>
    </source>
</evidence>
<accession>A0A1V5ZI36</accession>
<dbReference type="Proteomes" id="UP000485621">
    <property type="component" value="Unassembled WGS sequence"/>
</dbReference>
<protein>
    <submittedName>
        <fullName evidence="2">Spore protein YkvP</fullName>
    </submittedName>
</protein>
<dbReference type="Gene3D" id="3.40.50.2000">
    <property type="entry name" value="Glycogen Phosphorylase B"/>
    <property type="match status" value="1"/>
</dbReference>
<dbReference type="Pfam" id="PF13524">
    <property type="entry name" value="Glyco_trans_1_2"/>
    <property type="match status" value="1"/>
</dbReference>
<sequence>MKILILGKNGIARKNWGHQLFLNSFSRHHECIYWGEGHKNFDPDMTISHVISMYGEPDLILTYLAKRSYTLKGLDKLHDYKRVHIEIDFFDKTGNYKGQYDSSSKYNRYDQFFKEYKPQIIFAPVTTVLNGLIKHKLCSKNFLLPFSVDIQTYKKLDLEKVIDVMAVFSNSSAAYPRRKSIQRMVSKLKGIKSVTRKHKHNDHVRLINQSKIIITSNNLWNSLSMRYTEVLACGGFLLADKPEDLEKLGYVDGKHLVIYKDLKDLENKIYYYLKHEKEREKIAKEGMKFVLQNHTTDIRVKEFTDIVNRELFGGK</sequence>
<dbReference type="EMBL" id="MWDB01000071">
    <property type="protein sequence ID" value="OQB39840.1"/>
    <property type="molecule type" value="Genomic_DNA"/>
</dbReference>
<feature type="domain" description="Spore protein YkvP/CgeB glycosyl transferase-like" evidence="1">
    <location>
        <begin position="197"/>
        <end position="303"/>
    </location>
</feature>
<gene>
    <name evidence="2" type="primary">ykvP</name>
    <name evidence="2" type="ORF">BWY04_01511</name>
</gene>